<accession>A0A0F7JUA7</accession>
<proteinExistence type="predicted"/>
<reference evidence="2 3" key="1">
    <citation type="journal article" date="2015" name="Genome Announc.">
        <title>Complete Genome Sequence of Sedimenticola thiotaurini Strain SIP-G1, a Polyphosphate- and Polyhydroxyalkanoate-Accumulating Sulfur-Oxidizing Gammaproteobacterium Isolated from Salt Marsh Sediments.</title>
        <authorList>
            <person name="Flood B.E."/>
            <person name="Jones D.S."/>
            <person name="Bailey J.V."/>
        </authorList>
    </citation>
    <scope>NUCLEOTIDE SEQUENCE [LARGE SCALE GENOMIC DNA]</scope>
    <source>
        <strain evidence="2 3">SIP-G1</strain>
    </source>
</reference>
<dbReference type="Proteomes" id="UP000034410">
    <property type="component" value="Chromosome"/>
</dbReference>
<evidence type="ECO:0000256" key="1">
    <source>
        <dbReference type="SAM" id="SignalP"/>
    </source>
</evidence>
<evidence type="ECO:0000313" key="2">
    <source>
        <dbReference type="EMBL" id="AKH19217.1"/>
    </source>
</evidence>
<dbReference type="AlphaFoldDB" id="A0A0F7JUA7"/>
<dbReference type="KEGG" id="seds:AAY24_01390"/>
<dbReference type="OrthoDB" id="9823189at2"/>
<dbReference type="RefSeq" id="WP_046858156.1">
    <property type="nucleotide sequence ID" value="NZ_CP011412.1"/>
</dbReference>
<keyword evidence="1" id="KW-0732">Signal</keyword>
<evidence type="ECO:0000313" key="3">
    <source>
        <dbReference type="Proteomes" id="UP000034410"/>
    </source>
</evidence>
<name>A0A0F7JUA7_9GAMM</name>
<dbReference type="EMBL" id="CP011412">
    <property type="protein sequence ID" value="AKH19217.1"/>
    <property type="molecule type" value="Genomic_DNA"/>
</dbReference>
<keyword evidence="3" id="KW-1185">Reference proteome</keyword>
<gene>
    <name evidence="2" type="ORF">AAY24_01390</name>
</gene>
<protein>
    <submittedName>
        <fullName evidence="2">Uncharacterized protein</fullName>
    </submittedName>
</protein>
<sequence>MKHTCLTMLLMITTIDAHASTTNTSWIPQVQNYFMDVILDSVSQEAENISVHPGSWPITELESIDIYQEALAANTAQDPVEIHDVQFELSGAWVRCLGIIVRKTGDIDRFNNNNIIALARMVKLGNCREVTTRRTLPVNLSKYVIFPSVLPFGSKSGYNRYRSIKSIDTNRKLLACTSSESSPMTQGPLHAVAIYQTDNNYIVGWESATSSPDPEQPDYPVKINNYYDPSSIDEVKDNIHYFQPLNGRGQIVFSNNDCTTKTDATEELLYLDCYIGERDPIHPKINQISTNVIMKKVIDSRFLDRGTDRPAHLYDYVATEITITFHANTMRGKRRFSTGFEFKNNNPDSSVKLSECIF</sequence>
<organism evidence="2 3">
    <name type="scientific">Sedimenticola thiotaurini</name>
    <dbReference type="NCBI Taxonomy" id="1543721"/>
    <lineage>
        <taxon>Bacteria</taxon>
        <taxon>Pseudomonadati</taxon>
        <taxon>Pseudomonadota</taxon>
        <taxon>Gammaproteobacteria</taxon>
        <taxon>Chromatiales</taxon>
        <taxon>Sedimenticolaceae</taxon>
        <taxon>Sedimenticola</taxon>
    </lineage>
</organism>
<feature type="signal peptide" evidence="1">
    <location>
        <begin position="1"/>
        <end position="19"/>
    </location>
</feature>
<feature type="chain" id="PRO_5002517201" evidence="1">
    <location>
        <begin position="20"/>
        <end position="358"/>
    </location>
</feature>